<protein>
    <recommendedName>
        <fullName evidence="1">RNase H type-1 domain-containing protein</fullName>
    </recommendedName>
</protein>
<gene>
    <name evidence="2" type="ORF">PVK06_025367</name>
</gene>
<evidence type="ECO:0000259" key="1">
    <source>
        <dbReference type="Pfam" id="PF13456"/>
    </source>
</evidence>
<proteinExistence type="predicted"/>
<dbReference type="Pfam" id="PF13456">
    <property type="entry name" value="RVT_3"/>
    <property type="match status" value="1"/>
</dbReference>
<name>A0ABR0PGE1_GOSAR</name>
<dbReference type="Proteomes" id="UP001358586">
    <property type="component" value="Chromosome 7"/>
</dbReference>
<dbReference type="InterPro" id="IPR002156">
    <property type="entry name" value="RNaseH_domain"/>
</dbReference>
<comment type="caution">
    <text evidence="2">The sequence shown here is derived from an EMBL/GenBank/DDBJ whole genome shotgun (WGS) entry which is preliminary data.</text>
</comment>
<organism evidence="2 3">
    <name type="scientific">Gossypium arboreum</name>
    <name type="common">Tree cotton</name>
    <name type="synonym">Gossypium nanking</name>
    <dbReference type="NCBI Taxonomy" id="29729"/>
    <lineage>
        <taxon>Eukaryota</taxon>
        <taxon>Viridiplantae</taxon>
        <taxon>Streptophyta</taxon>
        <taxon>Embryophyta</taxon>
        <taxon>Tracheophyta</taxon>
        <taxon>Spermatophyta</taxon>
        <taxon>Magnoliopsida</taxon>
        <taxon>eudicotyledons</taxon>
        <taxon>Gunneridae</taxon>
        <taxon>Pentapetalae</taxon>
        <taxon>rosids</taxon>
        <taxon>malvids</taxon>
        <taxon>Malvales</taxon>
        <taxon>Malvaceae</taxon>
        <taxon>Malvoideae</taxon>
        <taxon>Gossypium</taxon>
    </lineage>
</organism>
<sequence length="115" mass="12843">MVERIDYKGCNSRLKSSRGVLLESDSLEAVQLINAAEHGSNVISLVRNIRALLRRPREVQEAHIKREQDMVADIVMKSVKGGSMLALLQVFEMPIPEAWTAICIDMHGLLETAVM</sequence>
<keyword evidence="3" id="KW-1185">Reference proteome</keyword>
<feature type="domain" description="RNase H type-1" evidence="1">
    <location>
        <begin position="18"/>
        <end position="77"/>
    </location>
</feature>
<accession>A0ABR0PGE1</accession>
<dbReference type="EMBL" id="JARKNE010000007">
    <property type="protein sequence ID" value="KAK5820321.1"/>
    <property type="molecule type" value="Genomic_DNA"/>
</dbReference>
<reference evidence="2 3" key="1">
    <citation type="submission" date="2023-03" db="EMBL/GenBank/DDBJ databases">
        <title>WGS of Gossypium arboreum.</title>
        <authorList>
            <person name="Yu D."/>
        </authorList>
    </citation>
    <scope>NUCLEOTIDE SEQUENCE [LARGE SCALE GENOMIC DNA]</scope>
    <source>
        <tissue evidence="2">Leaf</tissue>
    </source>
</reference>
<evidence type="ECO:0000313" key="2">
    <source>
        <dbReference type="EMBL" id="KAK5820321.1"/>
    </source>
</evidence>
<evidence type="ECO:0000313" key="3">
    <source>
        <dbReference type="Proteomes" id="UP001358586"/>
    </source>
</evidence>